<evidence type="ECO:0000256" key="3">
    <source>
        <dbReference type="SAM" id="MobiDB-lite"/>
    </source>
</evidence>
<evidence type="ECO:0000313" key="5">
    <source>
        <dbReference type="Proteomes" id="UP000727407"/>
    </source>
</evidence>
<dbReference type="Proteomes" id="UP000727407">
    <property type="component" value="Unassembled WGS sequence"/>
</dbReference>
<dbReference type="PANTHER" id="PTHR11034">
    <property type="entry name" value="N-MYC DOWNSTREAM REGULATED"/>
    <property type="match status" value="1"/>
</dbReference>
<dbReference type="AlphaFoldDB" id="A0A8J4XDW5"/>
<comment type="similarity">
    <text evidence="2">Belongs to the apolipoprotein L family.</text>
</comment>
<accession>A0A8J4XDW5</accession>
<protein>
    <submittedName>
        <fullName evidence="4">Protein NDRG2</fullName>
    </submittedName>
</protein>
<organism evidence="4 5">
    <name type="scientific">Clarias magur</name>
    <name type="common">Asian catfish</name>
    <name type="synonym">Macropteronotus magur</name>
    <dbReference type="NCBI Taxonomy" id="1594786"/>
    <lineage>
        <taxon>Eukaryota</taxon>
        <taxon>Metazoa</taxon>
        <taxon>Chordata</taxon>
        <taxon>Craniata</taxon>
        <taxon>Vertebrata</taxon>
        <taxon>Euteleostomi</taxon>
        <taxon>Actinopterygii</taxon>
        <taxon>Neopterygii</taxon>
        <taxon>Teleostei</taxon>
        <taxon>Ostariophysi</taxon>
        <taxon>Siluriformes</taxon>
        <taxon>Clariidae</taxon>
        <taxon>Clarias</taxon>
    </lineage>
</organism>
<dbReference type="Pfam" id="PF05461">
    <property type="entry name" value="ApoL"/>
    <property type="match status" value="1"/>
</dbReference>
<feature type="non-terminal residue" evidence="4">
    <location>
        <position position="1"/>
    </location>
</feature>
<keyword evidence="5" id="KW-1185">Reference proteome</keyword>
<evidence type="ECO:0000256" key="1">
    <source>
        <dbReference type="ARBA" id="ARBA00005598"/>
    </source>
</evidence>
<reference evidence="4" key="1">
    <citation type="submission" date="2020-07" db="EMBL/GenBank/DDBJ databases">
        <title>Clarias magur genome sequencing, assembly and annotation.</title>
        <authorList>
            <person name="Kushwaha B."/>
            <person name="Kumar R."/>
            <person name="Das P."/>
            <person name="Joshi C.G."/>
            <person name="Kumar D."/>
            <person name="Nagpure N.S."/>
            <person name="Pandey M."/>
            <person name="Agarwal S."/>
            <person name="Srivastava S."/>
            <person name="Singh M."/>
            <person name="Sahoo L."/>
            <person name="Jayasankar P."/>
            <person name="Meher P.K."/>
            <person name="Koringa P.G."/>
            <person name="Iquebal M.A."/>
            <person name="Das S.P."/>
            <person name="Bit A."/>
            <person name="Patnaik S."/>
            <person name="Patel N."/>
            <person name="Shah T.M."/>
            <person name="Hinsu A."/>
            <person name="Jena J.K."/>
        </authorList>
    </citation>
    <scope>NUCLEOTIDE SEQUENCE</scope>
    <source>
        <strain evidence="4">CIFAMagur01</strain>
        <tissue evidence="4">Testis</tissue>
    </source>
</reference>
<comment type="caution">
    <text evidence="4">The sequence shown here is derived from an EMBL/GenBank/DDBJ whole genome shotgun (WGS) entry which is preliminary data.</text>
</comment>
<dbReference type="Gene3D" id="3.40.50.1820">
    <property type="entry name" value="alpha/beta hydrolase"/>
    <property type="match status" value="1"/>
</dbReference>
<dbReference type="SUPFAM" id="SSF53474">
    <property type="entry name" value="alpha/beta-Hydrolases"/>
    <property type="match status" value="1"/>
</dbReference>
<feature type="region of interest" description="Disordered" evidence="3">
    <location>
        <begin position="892"/>
        <end position="911"/>
    </location>
</feature>
<feature type="compositionally biased region" description="Basic and acidic residues" evidence="3">
    <location>
        <begin position="809"/>
        <end position="820"/>
    </location>
</feature>
<dbReference type="InterPro" id="IPR008405">
    <property type="entry name" value="ApoL"/>
</dbReference>
<dbReference type="EMBL" id="QNUK01000147">
    <property type="protein sequence ID" value="KAF5900045.1"/>
    <property type="molecule type" value="Genomic_DNA"/>
</dbReference>
<dbReference type="InterPro" id="IPR029058">
    <property type="entry name" value="AB_hydrolase_fold"/>
</dbReference>
<comment type="similarity">
    <text evidence="1">Belongs to the NDRG family.</text>
</comment>
<evidence type="ECO:0000313" key="4">
    <source>
        <dbReference type="EMBL" id="KAF5900045.1"/>
    </source>
</evidence>
<dbReference type="OrthoDB" id="6363454at2759"/>
<gene>
    <name evidence="4" type="primary">ndrg2</name>
    <name evidence="4" type="ORF">DAT39_010236</name>
</gene>
<sequence length="1198" mass="133568">AQKGLKMTTEIQEIIMEDKPLLTGQADNMKEAEIAARILLDRGQEYNIETPHGLIHVTLHGTGSTRRPAILTLHDVGMDSQSCFSSLFKFEEMQEIVKSFTVVHVDAPGQEEGAAPYPTGYHYVSMDQLSEMMPSIIQFFNFRSVIGFGVGAGSYVLAKFALKNPDSVEGLVLVNIDPDARGWMDWAAQKLSSLTSSLTEQIIGHLFSQEENSSNTELVQAHRERISTASNLTNVDLFWKSYNNRRDLNIDRTNSFKCPVLLVVGDQAPYEEAAVECNSKLDPTTTSFLKMADAGGMPQLTQPSKLTEAFKYFVQGMGYNDNNTKMLIKKEHKWLGTTQLQKHKFCLVVPTELGIFEMISHRGYMELQDDHVGRQTEITSFERSPSVKKIDDVLKRVAQSHFDSLYKKNGLPNSSSNDTQMSGSQITQMFRRLPIKPVRRHKSHKNPKNSDHVMFSTPAVLVPADQKPAPTLLASTPATPVSIPAAPRATTNIQDIDHDIFSTPAVSLPANQKPAQTLITSTLVTPISMPAAPRPTTNMQDTIPADEVNQSQVYEDILFIGQEKCVEDWPEDSPELSPDWKPGKKTKFIVPHLQYRGTKKNSLGDVLENGSPFLKDSEKEPLKFKPFKPSISHRLSMENMRVENKHRRFSVDAEYEDPFSPKSSDSSGKIQELQDCRPKKPIKFTFHHATRKGSKSALENYTPEKGADLFKASDIKGSEISVSEDYIQKKPIKFTFPHVSRKGSKGTLENFTPEKGADLFKASDIKGLEISVSEDYSQMRKSPVQRVSPIRRQSKAEYEDDPFSPKSSDSSEKIQEFQDYRPKKPIKFTFPHASWKGSKGALENYTPEKGADLFKASDINGSEISDSENYSQMRKSPVQSVSPIIQRDLKAEYGDDPFSPKSSDNSGKIQEFQDYRPKKPIKFTFPHASRKGSKGTLENYTPEKSADLFKASDINGSDSGVFEHYSQSLNKAEKGADLFKAGDIVDEDWKEKYTMVKDQMLFPEDVEPPGATSGNFYLSEAAKAEWMSSQMDVRRTRAPDDNDELEGVKEEEEEGDTDSLMEWWNTVELWDELPSDDEITEIEDETKSFTEIADKVHHGLRVFYKIFIEQAEVLYQHVLRLYAIGEDISNFHRNSKIANITGGTTTAVGGVTAIAGLALAPVTLGASLIVSAVGLGIATAGGIAAASASISDNVHDMN</sequence>
<dbReference type="Pfam" id="PF03096">
    <property type="entry name" value="Ndr"/>
    <property type="match status" value="1"/>
</dbReference>
<dbReference type="GO" id="GO:0042157">
    <property type="term" value="P:lipoprotein metabolic process"/>
    <property type="evidence" value="ECO:0007669"/>
    <property type="project" value="InterPro"/>
</dbReference>
<feature type="region of interest" description="Disordered" evidence="3">
    <location>
        <begin position="776"/>
        <end position="820"/>
    </location>
</feature>
<dbReference type="GO" id="GO:0008289">
    <property type="term" value="F:lipid binding"/>
    <property type="evidence" value="ECO:0007669"/>
    <property type="project" value="InterPro"/>
</dbReference>
<feature type="region of interest" description="Disordered" evidence="3">
    <location>
        <begin position="860"/>
        <end position="882"/>
    </location>
</feature>
<feature type="non-terminal residue" evidence="4">
    <location>
        <position position="1198"/>
    </location>
</feature>
<name>A0A8J4XDW5_CLAMG</name>
<proteinExistence type="inferred from homology"/>
<feature type="region of interest" description="Disordered" evidence="3">
    <location>
        <begin position="1030"/>
        <end position="1057"/>
    </location>
</feature>
<dbReference type="GO" id="GO:0005576">
    <property type="term" value="C:extracellular region"/>
    <property type="evidence" value="ECO:0007669"/>
    <property type="project" value="InterPro"/>
</dbReference>
<evidence type="ECO:0000256" key="2">
    <source>
        <dbReference type="ARBA" id="ARBA00010090"/>
    </source>
</evidence>
<dbReference type="InterPro" id="IPR004142">
    <property type="entry name" value="NDRG"/>
</dbReference>
<dbReference type="GO" id="GO:0006869">
    <property type="term" value="P:lipid transport"/>
    <property type="evidence" value="ECO:0007669"/>
    <property type="project" value="InterPro"/>
</dbReference>
<feature type="compositionally biased region" description="Acidic residues" evidence="3">
    <location>
        <begin position="1041"/>
        <end position="1057"/>
    </location>
</feature>